<dbReference type="Proteomes" id="UP000287701">
    <property type="component" value="Chromosome"/>
</dbReference>
<organism evidence="1 2">
    <name type="scientific">Ornithobacterium rhinotracheale</name>
    <dbReference type="NCBI Taxonomy" id="28251"/>
    <lineage>
        <taxon>Bacteria</taxon>
        <taxon>Pseudomonadati</taxon>
        <taxon>Bacteroidota</taxon>
        <taxon>Flavobacteriia</taxon>
        <taxon>Flavobacteriales</taxon>
        <taxon>Weeksellaceae</taxon>
        <taxon>Ornithobacterium</taxon>
    </lineage>
</organism>
<reference evidence="1 2" key="1">
    <citation type="submission" date="2019-01" db="EMBL/GenBank/DDBJ databases">
        <title>Whole Genome of Ornithobacterium rhinotracheale FARPER-174b.</title>
        <authorList>
            <person name="Tataje-Lavanda L.A."/>
            <person name="Montalvan A."/>
            <person name="Montesinos R."/>
            <person name="Zimic M."/>
            <person name="Fernandez-Sanchez M."/>
            <person name="Fernandez-Diaz M."/>
        </authorList>
    </citation>
    <scope>NUCLEOTIDE SEQUENCE [LARGE SCALE GENOMIC DNA]</scope>
    <source>
        <strain evidence="1 2">FARPER-174b</strain>
    </source>
</reference>
<dbReference type="Pfam" id="PF08795">
    <property type="entry name" value="DUF1796"/>
    <property type="match status" value="1"/>
</dbReference>
<dbReference type="EMBL" id="CP035107">
    <property type="protein sequence ID" value="QAR29922.1"/>
    <property type="molecule type" value="Genomic_DNA"/>
</dbReference>
<gene>
    <name evidence="1" type="ORF">EQP59_00380</name>
</gene>
<dbReference type="OrthoDB" id="1347708at2"/>
<dbReference type="AlphaFoldDB" id="A0A3R5Y224"/>
<name>A0A3R5Y224_ORNRH</name>
<evidence type="ECO:0000313" key="1">
    <source>
        <dbReference type="EMBL" id="QAR29922.1"/>
    </source>
</evidence>
<sequence length="244" mass="29373">MRIPIFYNPISKSKKFLHIDRNFNYEKTIIPIGSDCHTAHVIEVLHLRDFSLPFDYMGSGTVHSINFVCENINNNFKYFIDELTLNERNIVTSKVYPEVTFMHFPKIIENEKLRETFRRRIKRFYKVINDNQVHFINGVPSNKIYSYERADIYFNGIIRFMNHHLKQNDKLSAFIRYDENKEFTGYLAKKLENLVKEKESVFYFCKYIRQTSKYPTWGNPKYYPKLLKDLGFNIKETLPKIYIK</sequence>
<proteinExistence type="predicted"/>
<evidence type="ECO:0000313" key="2">
    <source>
        <dbReference type="Proteomes" id="UP000287701"/>
    </source>
</evidence>
<dbReference type="InterPro" id="IPR014903">
    <property type="entry name" value="DUF1796"/>
</dbReference>
<dbReference type="RefSeq" id="WP_128500438.1">
    <property type="nucleotide sequence ID" value="NZ_CP035107.1"/>
</dbReference>
<protein>
    <submittedName>
        <fullName evidence="1">Uncharacterized protein</fullName>
    </submittedName>
</protein>
<accession>A0A3R5Y224</accession>